<protein>
    <submittedName>
        <fullName evidence="2">EpsG family protein</fullName>
    </submittedName>
</protein>
<dbReference type="Proteomes" id="UP000635316">
    <property type="component" value="Unassembled WGS sequence"/>
</dbReference>
<dbReference type="InterPro" id="IPR049458">
    <property type="entry name" value="EpsG-like"/>
</dbReference>
<organism evidence="2 3">
    <name type="scientific">Advenella mandrilli</name>
    <dbReference type="NCBI Taxonomy" id="2800330"/>
    <lineage>
        <taxon>Bacteria</taxon>
        <taxon>Pseudomonadati</taxon>
        <taxon>Pseudomonadota</taxon>
        <taxon>Betaproteobacteria</taxon>
        <taxon>Burkholderiales</taxon>
        <taxon>Alcaligenaceae</taxon>
    </lineage>
</organism>
<feature type="transmembrane region" description="Helical" evidence="1">
    <location>
        <begin position="144"/>
        <end position="168"/>
    </location>
</feature>
<evidence type="ECO:0000256" key="1">
    <source>
        <dbReference type="SAM" id="Phobius"/>
    </source>
</evidence>
<keyword evidence="1" id="KW-0472">Membrane</keyword>
<feature type="transmembrane region" description="Helical" evidence="1">
    <location>
        <begin position="97"/>
        <end position="116"/>
    </location>
</feature>
<comment type="caution">
    <text evidence="2">The sequence shown here is derived from an EMBL/GenBank/DDBJ whole genome shotgun (WGS) entry which is preliminary data.</text>
</comment>
<dbReference type="RefSeq" id="WP_200237256.1">
    <property type="nucleotide sequence ID" value="NZ_JAENGP010000012.1"/>
</dbReference>
<evidence type="ECO:0000313" key="2">
    <source>
        <dbReference type="EMBL" id="MBK1781745.1"/>
    </source>
</evidence>
<feature type="transmembrane region" description="Helical" evidence="1">
    <location>
        <begin position="216"/>
        <end position="236"/>
    </location>
</feature>
<accession>A0ABS1EEU7</accession>
<dbReference type="EMBL" id="JAENGP010000012">
    <property type="protein sequence ID" value="MBK1781745.1"/>
    <property type="molecule type" value="Genomic_DNA"/>
</dbReference>
<feature type="transmembrane region" description="Helical" evidence="1">
    <location>
        <begin position="73"/>
        <end position="90"/>
    </location>
</feature>
<dbReference type="Pfam" id="PF14897">
    <property type="entry name" value="EpsG"/>
    <property type="match status" value="1"/>
</dbReference>
<evidence type="ECO:0000313" key="3">
    <source>
        <dbReference type="Proteomes" id="UP000635316"/>
    </source>
</evidence>
<name>A0ABS1EEU7_9BURK</name>
<feature type="transmembrane region" description="Helical" evidence="1">
    <location>
        <begin position="295"/>
        <end position="311"/>
    </location>
</feature>
<reference evidence="2 3" key="1">
    <citation type="submission" date="2020-12" db="EMBL/GenBank/DDBJ databases">
        <authorList>
            <person name="Lu T."/>
            <person name="Wang Q."/>
            <person name="Han X."/>
        </authorList>
    </citation>
    <scope>NUCLEOTIDE SEQUENCE [LARGE SCALE GENOMIC DNA]</scope>
    <source>
        <strain evidence="2 3">WQ 585</strain>
    </source>
</reference>
<feature type="transmembrane region" description="Helical" evidence="1">
    <location>
        <begin position="242"/>
        <end position="261"/>
    </location>
</feature>
<sequence>MLIKKAFNRNAFWLPLITLALFAGIRSSRVGTDSGAYVWDFVSQLDTSYFKFNSDGEFGYQLLVYGLLHLTHNYFWLFFISGLIVVYCYLKTLNKYSINYTLSIFLFITLGSYTFFFNGLRQGLAMAIFTLATPYLLEKKLIPYIFICAIASLFHTSALFMLPFYFITNTNIKLIYKILGSFILSLLSSSLIINYFASTNKRYEGYAQVSESAGGLITLAFFILIAIFLYFIQYYYKIKDQIYTKLFTFYICGVSLIIPIAMLETSASGPQRFLSYFQWTLILLFPFAFKKINTSFATGIFIFLSLFYFLMRTSRFSNLTPYLINPIFDIL</sequence>
<feature type="transmembrane region" description="Helical" evidence="1">
    <location>
        <begin position="174"/>
        <end position="196"/>
    </location>
</feature>
<keyword evidence="1" id="KW-1133">Transmembrane helix</keyword>
<gene>
    <name evidence="2" type="ORF">JHL22_11000</name>
</gene>
<proteinExistence type="predicted"/>
<keyword evidence="3" id="KW-1185">Reference proteome</keyword>
<keyword evidence="1" id="KW-0812">Transmembrane</keyword>